<dbReference type="Gene3D" id="3.60.21.10">
    <property type="match status" value="1"/>
</dbReference>
<dbReference type="InterPro" id="IPR036907">
    <property type="entry name" value="5'-Nucleotdase_C_sf"/>
</dbReference>
<comment type="caution">
    <text evidence="5">The sequence shown here is derived from an EMBL/GenBank/DDBJ whole genome shotgun (WGS) entry which is preliminary data.</text>
</comment>
<dbReference type="InterPro" id="IPR008334">
    <property type="entry name" value="5'-Nucleotdase_C"/>
</dbReference>
<evidence type="ECO:0000256" key="2">
    <source>
        <dbReference type="RuleBase" id="RU362119"/>
    </source>
</evidence>
<name>A0ABU8SKK3_9LACO</name>
<dbReference type="CDD" id="cd00845">
    <property type="entry name" value="MPP_UshA_N_like"/>
    <property type="match status" value="1"/>
</dbReference>
<dbReference type="InterPro" id="IPR029052">
    <property type="entry name" value="Metallo-depent_PP-like"/>
</dbReference>
<dbReference type="Proteomes" id="UP001370590">
    <property type="component" value="Unassembled WGS sequence"/>
</dbReference>
<dbReference type="InterPro" id="IPR006146">
    <property type="entry name" value="5'-Nucleotdase_CS"/>
</dbReference>
<protein>
    <submittedName>
        <fullName evidence="5">5'-nucleotidase C-terminal domain-containing protein</fullName>
    </submittedName>
</protein>
<evidence type="ECO:0000313" key="5">
    <source>
        <dbReference type="EMBL" id="MEJ6400442.1"/>
    </source>
</evidence>
<proteinExistence type="inferred from homology"/>
<keyword evidence="2" id="KW-0547">Nucleotide-binding</keyword>
<feature type="domain" description="Calcineurin-like phosphoesterase" evidence="3">
    <location>
        <begin position="10"/>
        <end position="209"/>
    </location>
</feature>
<evidence type="ECO:0000256" key="1">
    <source>
        <dbReference type="ARBA" id="ARBA00022729"/>
    </source>
</evidence>
<dbReference type="Gene3D" id="3.90.780.10">
    <property type="entry name" value="5'-Nucleotidase, C-terminal domain"/>
    <property type="match status" value="1"/>
</dbReference>
<organism evidence="5 6">
    <name type="scientific">Nicoliella lavandulae</name>
    <dbReference type="NCBI Taxonomy" id="3082954"/>
    <lineage>
        <taxon>Bacteria</taxon>
        <taxon>Bacillati</taxon>
        <taxon>Bacillota</taxon>
        <taxon>Bacilli</taxon>
        <taxon>Lactobacillales</taxon>
        <taxon>Lactobacillaceae</taxon>
        <taxon>Nicoliella</taxon>
    </lineage>
</organism>
<evidence type="ECO:0000313" key="6">
    <source>
        <dbReference type="Proteomes" id="UP001370590"/>
    </source>
</evidence>
<accession>A0ABU8SKK3</accession>
<evidence type="ECO:0000259" key="3">
    <source>
        <dbReference type="Pfam" id="PF00149"/>
    </source>
</evidence>
<dbReference type="Pfam" id="PF02872">
    <property type="entry name" value="5_nucleotid_C"/>
    <property type="match status" value="1"/>
</dbReference>
<dbReference type="SUPFAM" id="SSF56300">
    <property type="entry name" value="Metallo-dependent phosphatases"/>
    <property type="match status" value="1"/>
</dbReference>
<dbReference type="PANTHER" id="PTHR11575:SF23">
    <property type="entry name" value="5-NUCLEOTIDASE FAMILY PROTEIN"/>
    <property type="match status" value="1"/>
</dbReference>
<sequence length="467" mass="52984">MIHLTEKVAILHTNDMHSHLENWPKIRRYIINERKRLEQAGYQVLVFDIGDAVDRVHPLTEATNGQANVRLMNEVHYDAVTIGNNEGLTNTHDQLNHLYDDANFDVVLANLKDLKTKQDPKWAQPTKTIITNNGTRLMIMGFTAPYILTYPLVGWLPIDEQTAINESLAANQGKYDGLLMLSHLGISADRNNAKLHPEFDVIFGSHTHHLLEHGEMDNGTLLTGCQKWGHYIGTTKLEIDDAHHIINKSESVVKTADLPAMSGDQAEIDGYELEGERLLAERKVANLDHSIQKDWVNGSELTQIGMAAMKHKAKTKAAVLNDGLFLTDLPKGIIDKNQIHKLLPHSMHVMKTTLSGYNLWRLVREMEKNKRFLSRFPQKGMGFRGDIFGKLEMSGIEYNADDDTVIFDGSIVKNEAQYEIALLDHYLFIPFFPTVSIAGRNQMYYDQPLRDVFSDYLASQYPLNQNK</sequence>
<reference evidence="5 6" key="1">
    <citation type="submission" date="2023-10" db="EMBL/GenBank/DDBJ databases">
        <title>Nicoliella lavandulae sp. nov. isolated from Lavandula angustifolia flowers.</title>
        <authorList>
            <person name="Alcantara C."/>
            <person name="Zuniga M."/>
            <person name="Landete J.M."/>
            <person name="Monedero V."/>
        </authorList>
    </citation>
    <scope>NUCLEOTIDE SEQUENCE [LARGE SCALE GENOMIC DNA]</scope>
    <source>
        <strain evidence="5 6">Es01</strain>
    </source>
</reference>
<dbReference type="EMBL" id="JAWMWH010000001">
    <property type="protein sequence ID" value="MEJ6400442.1"/>
    <property type="molecule type" value="Genomic_DNA"/>
</dbReference>
<dbReference type="InterPro" id="IPR011240">
    <property type="entry name" value="Pesterase_YunD"/>
</dbReference>
<comment type="similarity">
    <text evidence="2">Belongs to the 5'-nucleotidase family.</text>
</comment>
<dbReference type="SUPFAM" id="SSF55816">
    <property type="entry name" value="5'-nucleotidase (syn. UDP-sugar hydrolase), C-terminal domain"/>
    <property type="match status" value="1"/>
</dbReference>
<dbReference type="InterPro" id="IPR006179">
    <property type="entry name" value="5_nucleotidase/apyrase"/>
</dbReference>
<dbReference type="Pfam" id="PF00149">
    <property type="entry name" value="Metallophos"/>
    <property type="match status" value="1"/>
</dbReference>
<dbReference type="InterPro" id="IPR004843">
    <property type="entry name" value="Calcineurin-like_PHP"/>
</dbReference>
<gene>
    <name evidence="5" type="ORF">R4146_04560</name>
</gene>
<keyword evidence="1" id="KW-0732">Signal</keyword>
<dbReference type="PANTHER" id="PTHR11575">
    <property type="entry name" value="5'-NUCLEOTIDASE-RELATED"/>
    <property type="match status" value="1"/>
</dbReference>
<evidence type="ECO:0000259" key="4">
    <source>
        <dbReference type="Pfam" id="PF02872"/>
    </source>
</evidence>
<keyword evidence="6" id="KW-1185">Reference proteome</keyword>
<dbReference type="PROSITE" id="PS00785">
    <property type="entry name" value="5_NUCLEOTIDASE_1"/>
    <property type="match status" value="1"/>
</dbReference>
<dbReference type="PIRSF" id="PIRSF036361">
    <property type="entry name" value="YunD"/>
    <property type="match status" value="1"/>
</dbReference>
<keyword evidence="2" id="KW-0378">Hydrolase</keyword>
<feature type="domain" description="5'-Nucleotidase C-terminal" evidence="4">
    <location>
        <begin position="289"/>
        <end position="423"/>
    </location>
</feature>
<dbReference type="PRINTS" id="PR01607">
    <property type="entry name" value="APYRASEFAMLY"/>
</dbReference>